<evidence type="ECO:0000313" key="5">
    <source>
        <dbReference type="EMBL" id="KAK3913142.1"/>
    </source>
</evidence>
<dbReference type="Pfam" id="PF21787">
    <property type="entry name" value="TNP-like_RNaseH_N"/>
    <property type="match status" value="1"/>
</dbReference>
<evidence type="ECO:0000256" key="1">
    <source>
        <dbReference type="SAM" id="MobiDB-lite"/>
    </source>
</evidence>
<dbReference type="EMBL" id="JAHWGI010000309">
    <property type="protein sequence ID" value="KAK3913142.1"/>
    <property type="molecule type" value="Genomic_DNA"/>
</dbReference>
<dbReference type="InterPro" id="IPR048365">
    <property type="entry name" value="TNP-like_RNaseH_N"/>
</dbReference>
<sequence>MEEMEDPLMRWQILKRDKPKPPPIPTLTDNNGLLAESTKDTAELLASNHQTKFQEFTTIQDPDVAAQIENTLQEKKVMRTKRRSRASKIGVRRKGYWKTDNLSESTPSNTTSDLDVDHQTYSTCTESVSHVHICSEVDTFSETATEFYQDTEVDEAEGDHSPPKKKRRIKRKKHLAYRRKQGTKRQIGCVLIDDGAKDQDENVTAQGSDSTENSSDSDTDISDSDISLPDDLSLSDIDVECFDVESHIHEPSHLEGTKSGSDIEAAIPDPAATVKQKSDESPSNDPEDFLLSLLGSLKLLLTGNWMCDIEGGKLLRVIKLNSEKNAAVDACIYYEHEHKTVGLFVHGLPVPKENKVFRCDTVPDSLNMGSLADYLSQLSARVILFQPCGGIKDHQDLWDISSGFLDYSLSLNSPHFRSAHCDILIHGKRHMCLSCQSQKQKFERQGKRREKEKVDPSSIPDKHLSMEGMKAKKDKYYKMSRGEKLRADRLQRRVNDMQIKLDEALKDEFSSILRANQHKMSPLQKAFWEAQCKVLSLSDKRGMRWHPMLIRLAWHLHSLSPTAFEFINTCKVFTLPSSRRLYDYSHFVEAKEGCQAELTRDIKTKISKCGPEDHYSFINLEFDEMHIRSGLVISRSTGELIGYTKLTGVEEEIQKMQDELNNKTYKPRPAKKVLVYLAEGITSNIKDVVAVYSTDDLSSSQLYERTWEVIYHLEDAGIKVLSVTCDGASINRKFIQMHESLDKSYAYTYCTKNLASGDSRPLFFVLDPPHLLKAIRNAFGNSFAHKKSRKLWKNNQFLSWKVIETLYELTKKQKFRGHKLTKAHIKLTSFSCMTVRYATQVLSNSVAKSIEDLSNHDSMKLLDTSEVVIFIRLMNKFFDCVNGKVEAGEECTNPDKAPFTNPNDERLNFLENDFLDYFEQWKEDIKNRPGIFTESERNRMIISHQALGALQISVKGIAGAIRYMLVEENAPAVCSRVFNQDPLEQYFSKVRRKQGDNRNPTLKSVLDTRLNLHAQGHAALPSAKGNTEAQKKKQFEVDSSPLPSRKVRRKTNE</sequence>
<dbReference type="InterPro" id="IPR048367">
    <property type="entry name" value="TNP-like_RNaseH_C"/>
</dbReference>
<evidence type="ECO:0000313" key="6">
    <source>
        <dbReference type="Proteomes" id="UP001219518"/>
    </source>
</evidence>
<feature type="region of interest" description="Disordered" evidence="1">
    <location>
        <begin position="1018"/>
        <end position="1053"/>
    </location>
</feature>
<reference evidence="5" key="2">
    <citation type="journal article" date="2023" name="BMC Genomics">
        <title>Pest status, molecular evolution, and epigenetic factors derived from the genome assembly of Frankliniella fusca, a thysanopteran phytovirus vector.</title>
        <authorList>
            <person name="Catto M.A."/>
            <person name="Labadie P.E."/>
            <person name="Jacobson A.L."/>
            <person name="Kennedy G.G."/>
            <person name="Srinivasan R."/>
            <person name="Hunt B.G."/>
        </authorList>
    </citation>
    <scope>NUCLEOTIDE SEQUENCE</scope>
    <source>
        <strain evidence="5">PL_HMW_Pooled</strain>
    </source>
</reference>
<protein>
    <submittedName>
        <fullName evidence="5">Transposable element P transposase</fullName>
    </submittedName>
</protein>
<gene>
    <name evidence="5" type="ORF">KUF71_022596</name>
</gene>
<dbReference type="Proteomes" id="UP001219518">
    <property type="component" value="Unassembled WGS sequence"/>
</dbReference>
<dbReference type="Pfam" id="PF21789">
    <property type="entry name" value="TNP-like_RNaseH_C"/>
    <property type="match status" value="1"/>
</dbReference>
<feature type="domain" description="Transposable element P transposase-like RNase H C-terminal" evidence="4">
    <location>
        <begin position="978"/>
        <end position="1002"/>
    </location>
</feature>
<proteinExistence type="predicted"/>
<dbReference type="InterPro" id="IPR048366">
    <property type="entry name" value="TNP-like_GBD"/>
</dbReference>
<feature type="compositionally biased region" description="Basic residues" evidence="1">
    <location>
        <begin position="163"/>
        <end position="182"/>
    </location>
</feature>
<reference evidence="5" key="1">
    <citation type="submission" date="2021-07" db="EMBL/GenBank/DDBJ databases">
        <authorList>
            <person name="Catto M.A."/>
            <person name="Jacobson A."/>
            <person name="Kennedy G."/>
            <person name="Labadie P."/>
            <person name="Hunt B.G."/>
            <person name="Srinivasan R."/>
        </authorList>
    </citation>
    <scope>NUCLEOTIDE SEQUENCE</scope>
    <source>
        <strain evidence="5">PL_HMW_Pooled</strain>
        <tissue evidence="5">Head</tissue>
    </source>
</reference>
<keyword evidence="6" id="KW-1185">Reference proteome</keyword>
<dbReference type="AlphaFoldDB" id="A0AAE1H1N8"/>
<feature type="region of interest" description="Disordered" evidence="1">
    <location>
        <begin position="200"/>
        <end position="228"/>
    </location>
</feature>
<organism evidence="5 6">
    <name type="scientific">Frankliniella fusca</name>
    <dbReference type="NCBI Taxonomy" id="407009"/>
    <lineage>
        <taxon>Eukaryota</taxon>
        <taxon>Metazoa</taxon>
        <taxon>Ecdysozoa</taxon>
        <taxon>Arthropoda</taxon>
        <taxon>Hexapoda</taxon>
        <taxon>Insecta</taxon>
        <taxon>Pterygota</taxon>
        <taxon>Neoptera</taxon>
        <taxon>Paraneoptera</taxon>
        <taxon>Thysanoptera</taxon>
        <taxon>Terebrantia</taxon>
        <taxon>Thripoidea</taxon>
        <taxon>Thripidae</taxon>
        <taxon>Frankliniella</taxon>
    </lineage>
</organism>
<feature type="domain" description="Transposable element P transposase-like GTP-binding insertion" evidence="3">
    <location>
        <begin position="770"/>
        <end position="891"/>
    </location>
</feature>
<feature type="domain" description="Transposable element P transposase-like RNase H" evidence="2">
    <location>
        <begin position="591"/>
        <end position="736"/>
    </location>
</feature>
<feature type="region of interest" description="Disordered" evidence="1">
    <location>
        <begin position="1"/>
        <end position="33"/>
    </location>
</feature>
<evidence type="ECO:0000259" key="2">
    <source>
        <dbReference type="Pfam" id="PF21787"/>
    </source>
</evidence>
<comment type="caution">
    <text evidence="5">The sequence shown here is derived from an EMBL/GenBank/DDBJ whole genome shotgun (WGS) entry which is preliminary data.</text>
</comment>
<name>A0AAE1H1N8_9NEOP</name>
<dbReference type="Pfam" id="PF21788">
    <property type="entry name" value="TNP-like_GBD"/>
    <property type="match status" value="1"/>
</dbReference>
<feature type="region of interest" description="Disordered" evidence="1">
    <location>
        <begin position="443"/>
        <end position="463"/>
    </location>
</feature>
<accession>A0AAE1H1N8</accession>
<evidence type="ECO:0000259" key="4">
    <source>
        <dbReference type="Pfam" id="PF21789"/>
    </source>
</evidence>
<evidence type="ECO:0000259" key="3">
    <source>
        <dbReference type="Pfam" id="PF21788"/>
    </source>
</evidence>
<feature type="region of interest" description="Disordered" evidence="1">
    <location>
        <begin position="151"/>
        <end position="182"/>
    </location>
</feature>